<comment type="subcellular location">
    <subcellularLocation>
        <location evidence="1">Cytoplasm</location>
    </subcellularLocation>
</comment>
<dbReference type="InterPro" id="IPR036249">
    <property type="entry name" value="Thioredoxin-like_sf"/>
</dbReference>
<dbReference type="Proteomes" id="UP000823775">
    <property type="component" value="Unassembled WGS sequence"/>
</dbReference>
<feature type="compositionally biased region" description="Low complexity" evidence="5">
    <location>
        <begin position="1"/>
        <end position="17"/>
    </location>
</feature>
<name>A0ABS8UPL4_DATST</name>
<comment type="caution">
    <text evidence="6">The sequence shown here is derived from an EMBL/GenBank/DDBJ whole genome shotgun (WGS) entry which is preliminary data.</text>
</comment>
<feature type="region of interest" description="Disordered" evidence="5">
    <location>
        <begin position="1"/>
        <end position="31"/>
    </location>
</feature>
<organism evidence="6 7">
    <name type="scientific">Datura stramonium</name>
    <name type="common">Jimsonweed</name>
    <name type="synonym">Common thornapple</name>
    <dbReference type="NCBI Taxonomy" id="4076"/>
    <lineage>
        <taxon>Eukaryota</taxon>
        <taxon>Viridiplantae</taxon>
        <taxon>Streptophyta</taxon>
        <taxon>Embryophyta</taxon>
        <taxon>Tracheophyta</taxon>
        <taxon>Spermatophyta</taxon>
        <taxon>Magnoliopsida</taxon>
        <taxon>eudicotyledons</taxon>
        <taxon>Gunneridae</taxon>
        <taxon>Pentapetalae</taxon>
        <taxon>asterids</taxon>
        <taxon>lamiids</taxon>
        <taxon>Solanales</taxon>
        <taxon>Solanaceae</taxon>
        <taxon>Solanoideae</taxon>
        <taxon>Datureae</taxon>
        <taxon>Datura</taxon>
    </lineage>
</organism>
<evidence type="ECO:0000313" key="7">
    <source>
        <dbReference type="Proteomes" id="UP000823775"/>
    </source>
</evidence>
<accession>A0ABS8UPL4</accession>
<dbReference type="EMBL" id="JACEIK010002268">
    <property type="protein sequence ID" value="MCD9560103.1"/>
    <property type="molecule type" value="Genomic_DNA"/>
</dbReference>
<evidence type="ECO:0000313" key="6">
    <source>
        <dbReference type="EMBL" id="MCD9560103.1"/>
    </source>
</evidence>
<dbReference type="PROSITE" id="PS51354">
    <property type="entry name" value="GLUTAREDOXIN_2"/>
    <property type="match status" value="1"/>
</dbReference>
<dbReference type="SUPFAM" id="SSF52833">
    <property type="entry name" value="Thioredoxin-like"/>
    <property type="match status" value="1"/>
</dbReference>
<protein>
    <submittedName>
        <fullName evidence="6">GLutaRedoXin</fullName>
    </submittedName>
</protein>
<evidence type="ECO:0000256" key="4">
    <source>
        <dbReference type="ARBA" id="ARBA00023284"/>
    </source>
</evidence>
<dbReference type="PANTHER" id="PTHR10168">
    <property type="entry name" value="GLUTAREDOXIN"/>
    <property type="match status" value="1"/>
</dbReference>
<keyword evidence="3" id="KW-0963">Cytoplasm</keyword>
<keyword evidence="4" id="KW-0676">Redox-active center</keyword>
<proteinExistence type="inferred from homology"/>
<keyword evidence="7" id="KW-1185">Reference proteome</keyword>
<gene>
    <name evidence="6" type="primary">GLRX-21_4</name>
    <name evidence="6" type="ORF">HAX54_018546</name>
</gene>
<evidence type="ECO:0000256" key="1">
    <source>
        <dbReference type="ARBA" id="ARBA00004496"/>
    </source>
</evidence>
<comment type="similarity">
    <text evidence="2">Belongs to the glutaredoxin family. CC-type subfamily.</text>
</comment>
<sequence>MSLIFPSSSASAASGGPQQPPDGDQINSHNHNNGARAGVAKLIAENAVVIVCVRQCCMLLMLMHLLKVLGVNPKVFEIEEAETDATPEELSKIKSHCGEGEPKKLPVVYLGGELLGRVEKVVKMHNRNELILRLKEVKALWL</sequence>
<dbReference type="InterPro" id="IPR011905">
    <property type="entry name" value="GlrX-like_pln_2"/>
</dbReference>
<evidence type="ECO:0000256" key="5">
    <source>
        <dbReference type="SAM" id="MobiDB-lite"/>
    </source>
</evidence>
<evidence type="ECO:0000256" key="3">
    <source>
        <dbReference type="ARBA" id="ARBA00022490"/>
    </source>
</evidence>
<dbReference type="Gene3D" id="3.40.30.10">
    <property type="entry name" value="Glutaredoxin"/>
    <property type="match status" value="1"/>
</dbReference>
<evidence type="ECO:0000256" key="2">
    <source>
        <dbReference type="ARBA" id="ARBA00007568"/>
    </source>
</evidence>
<reference evidence="6 7" key="1">
    <citation type="journal article" date="2021" name="BMC Genomics">
        <title>Datura genome reveals duplications of psychoactive alkaloid biosynthetic genes and high mutation rate following tissue culture.</title>
        <authorList>
            <person name="Rajewski A."/>
            <person name="Carter-House D."/>
            <person name="Stajich J."/>
            <person name="Litt A."/>
        </authorList>
    </citation>
    <scope>NUCLEOTIDE SEQUENCE [LARGE SCALE GENOMIC DNA]</scope>
    <source>
        <strain evidence="6">AR-01</strain>
    </source>
</reference>